<proteinExistence type="predicted"/>
<dbReference type="EMBL" id="LXQA010045294">
    <property type="protein sequence ID" value="MCI01122.1"/>
    <property type="molecule type" value="Genomic_DNA"/>
</dbReference>
<dbReference type="InterPro" id="IPR012870">
    <property type="entry name" value="DUF1666"/>
</dbReference>
<evidence type="ECO:0000313" key="1">
    <source>
        <dbReference type="EMBL" id="MCI01122.1"/>
    </source>
</evidence>
<accession>A0A392NNW9</accession>
<comment type="caution">
    <text evidence="1">The sequence shown here is derived from an EMBL/GenBank/DDBJ whole genome shotgun (WGS) entry which is preliminary data.</text>
</comment>
<keyword evidence="2" id="KW-1185">Reference proteome</keyword>
<feature type="non-terminal residue" evidence="1">
    <location>
        <position position="1"/>
    </location>
</feature>
<dbReference type="AlphaFoldDB" id="A0A392NNW9"/>
<sequence>SGSDHELTDESDMRVLAPDLIRIIENSILTFHLFLKRDKKKSSGVINLFGNQNQLATPLQQVQSTLEKVNSDRLPCYPT</sequence>
<reference evidence="1 2" key="1">
    <citation type="journal article" date="2018" name="Front. Plant Sci.">
        <title>Red Clover (Trifolium pratense) and Zigzag Clover (T. medium) - A Picture of Genomic Similarities and Differences.</title>
        <authorList>
            <person name="Dluhosova J."/>
            <person name="Istvanek J."/>
            <person name="Nedelnik J."/>
            <person name="Repkova J."/>
        </authorList>
    </citation>
    <scope>NUCLEOTIDE SEQUENCE [LARGE SCALE GENOMIC DNA]</scope>
    <source>
        <strain evidence="2">cv. 10/8</strain>
        <tissue evidence="1">Leaf</tissue>
    </source>
</reference>
<protein>
    <submittedName>
        <fullName evidence="1">Uncharacterized protein</fullName>
    </submittedName>
</protein>
<dbReference type="Proteomes" id="UP000265520">
    <property type="component" value="Unassembled WGS sequence"/>
</dbReference>
<dbReference type="PANTHER" id="PTHR46702:SF1">
    <property type="entry name" value="DUF1666 FAMILY PROTEIN (DUF1666)"/>
    <property type="match status" value="1"/>
</dbReference>
<dbReference type="PANTHER" id="PTHR46702">
    <property type="entry name" value="DNA LIGASE (DUF1666)-RELATED"/>
    <property type="match status" value="1"/>
</dbReference>
<evidence type="ECO:0000313" key="2">
    <source>
        <dbReference type="Proteomes" id="UP000265520"/>
    </source>
</evidence>
<organism evidence="1 2">
    <name type="scientific">Trifolium medium</name>
    <dbReference type="NCBI Taxonomy" id="97028"/>
    <lineage>
        <taxon>Eukaryota</taxon>
        <taxon>Viridiplantae</taxon>
        <taxon>Streptophyta</taxon>
        <taxon>Embryophyta</taxon>
        <taxon>Tracheophyta</taxon>
        <taxon>Spermatophyta</taxon>
        <taxon>Magnoliopsida</taxon>
        <taxon>eudicotyledons</taxon>
        <taxon>Gunneridae</taxon>
        <taxon>Pentapetalae</taxon>
        <taxon>rosids</taxon>
        <taxon>fabids</taxon>
        <taxon>Fabales</taxon>
        <taxon>Fabaceae</taxon>
        <taxon>Papilionoideae</taxon>
        <taxon>50 kb inversion clade</taxon>
        <taxon>NPAAA clade</taxon>
        <taxon>Hologalegina</taxon>
        <taxon>IRL clade</taxon>
        <taxon>Trifolieae</taxon>
        <taxon>Trifolium</taxon>
    </lineage>
</organism>
<name>A0A392NNW9_9FABA</name>
<dbReference type="Pfam" id="PF07891">
    <property type="entry name" value="DUF1666"/>
    <property type="match status" value="1"/>
</dbReference>